<proteinExistence type="predicted"/>
<feature type="coiled-coil region" evidence="1">
    <location>
        <begin position="27"/>
        <end position="110"/>
    </location>
</feature>
<dbReference type="GO" id="GO:0016787">
    <property type="term" value="F:hydrolase activity"/>
    <property type="evidence" value="ECO:0007669"/>
    <property type="project" value="UniProtKB-KW"/>
</dbReference>
<dbReference type="Gene3D" id="2.70.70.10">
    <property type="entry name" value="Glucose Permease (Domain IIA)"/>
    <property type="match status" value="1"/>
</dbReference>
<feature type="chain" id="PRO_5047435403" evidence="3">
    <location>
        <begin position="25"/>
        <end position="413"/>
    </location>
</feature>
<feature type="region of interest" description="Disordered" evidence="2">
    <location>
        <begin position="252"/>
        <end position="286"/>
    </location>
</feature>
<keyword evidence="6" id="KW-1185">Reference proteome</keyword>
<keyword evidence="5" id="KW-0378">Hydrolase</keyword>
<dbReference type="SUPFAM" id="SSF51261">
    <property type="entry name" value="Duplicated hybrid motif"/>
    <property type="match status" value="1"/>
</dbReference>
<evidence type="ECO:0000259" key="4">
    <source>
        <dbReference type="Pfam" id="PF01551"/>
    </source>
</evidence>
<organism evidence="5 6">
    <name type="scientific">Novilysobacter luteus</name>
    <dbReference type="NCBI Taxonomy" id="2822368"/>
    <lineage>
        <taxon>Bacteria</taxon>
        <taxon>Pseudomonadati</taxon>
        <taxon>Pseudomonadota</taxon>
        <taxon>Gammaproteobacteria</taxon>
        <taxon>Lysobacterales</taxon>
        <taxon>Lysobacteraceae</taxon>
        <taxon>Novilysobacter</taxon>
    </lineage>
</organism>
<feature type="compositionally biased region" description="Low complexity" evidence="2">
    <location>
        <begin position="266"/>
        <end position="286"/>
    </location>
</feature>
<feature type="domain" description="M23ase beta-sheet core" evidence="4">
    <location>
        <begin position="314"/>
        <end position="407"/>
    </location>
</feature>
<name>A0ABN7R6J9_9GAMM</name>
<dbReference type="Pfam" id="PF01551">
    <property type="entry name" value="Peptidase_M23"/>
    <property type="match status" value="1"/>
</dbReference>
<feature type="signal peptide" evidence="3">
    <location>
        <begin position="1"/>
        <end position="24"/>
    </location>
</feature>
<keyword evidence="3" id="KW-0732">Signal</keyword>
<dbReference type="InterPro" id="IPR011055">
    <property type="entry name" value="Dup_hybrid_motif"/>
</dbReference>
<dbReference type="Proteomes" id="UP000680116">
    <property type="component" value="Chromosome"/>
</dbReference>
<accession>A0ABN7R6J9</accession>
<evidence type="ECO:0000256" key="3">
    <source>
        <dbReference type="SAM" id="SignalP"/>
    </source>
</evidence>
<evidence type="ECO:0000313" key="6">
    <source>
        <dbReference type="Proteomes" id="UP000680116"/>
    </source>
</evidence>
<dbReference type="InterPro" id="IPR016047">
    <property type="entry name" value="M23ase_b-sheet_dom"/>
</dbReference>
<dbReference type="PANTHER" id="PTHR21666:SF270">
    <property type="entry name" value="MUREIN HYDROLASE ACTIVATOR ENVC"/>
    <property type="match status" value="1"/>
</dbReference>
<dbReference type="RefSeq" id="WP_215218943.1">
    <property type="nucleotide sequence ID" value="NZ_OU015430.1"/>
</dbReference>
<gene>
    <name evidence="5" type="primary">envC</name>
    <name evidence="5" type="ORF">LYB30171_02456</name>
</gene>
<evidence type="ECO:0000313" key="5">
    <source>
        <dbReference type="EMBL" id="CAG4977665.1"/>
    </source>
</evidence>
<protein>
    <submittedName>
        <fullName evidence="5">Murein hydrolase activator EnvC</fullName>
    </submittedName>
</protein>
<dbReference type="PANTHER" id="PTHR21666">
    <property type="entry name" value="PEPTIDASE-RELATED"/>
    <property type="match status" value="1"/>
</dbReference>
<evidence type="ECO:0000256" key="2">
    <source>
        <dbReference type="SAM" id="MobiDB-lite"/>
    </source>
</evidence>
<evidence type="ECO:0000256" key="1">
    <source>
        <dbReference type="SAM" id="Coils"/>
    </source>
</evidence>
<dbReference type="InterPro" id="IPR050570">
    <property type="entry name" value="Cell_wall_metabolism_enzyme"/>
</dbReference>
<dbReference type="CDD" id="cd12797">
    <property type="entry name" value="M23_peptidase"/>
    <property type="match status" value="1"/>
</dbReference>
<feature type="compositionally biased region" description="Basic and acidic residues" evidence="2">
    <location>
        <begin position="255"/>
        <end position="265"/>
    </location>
</feature>
<reference evidence="5 6" key="1">
    <citation type="submission" date="2021-04" db="EMBL/GenBank/DDBJ databases">
        <authorList>
            <person name="Rodrigo-Torres L."/>
            <person name="Arahal R. D."/>
            <person name="Lucena T."/>
        </authorList>
    </citation>
    <scope>NUCLEOTIDE SEQUENCE [LARGE SCALE GENOMIC DNA]</scope>
    <source>
        <strain evidence="5 6">CECT 30171</strain>
    </source>
</reference>
<dbReference type="EMBL" id="OU015430">
    <property type="protein sequence ID" value="CAG4977665.1"/>
    <property type="molecule type" value="Genomic_DNA"/>
</dbReference>
<dbReference type="Gene3D" id="6.10.250.3150">
    <property type="match status" value="1"/>
</dbReference>
<keyword evidence="1" id="KW-0175">Coiled coil</keyword>
<sequence>MRHGVARLLLSIALAAVAAGSASAQSSREAERKLESVRKELKSVASERREIESQRGAATRELRKADEQVARTGRALAAVEAELAASEAELAKLQQQRSDLEDTLGGRREELARLLRAAYAQGDAAPLKLLLAQDRVADANRLLAYHRYVQRDRAARIAELTGALAELDAVQARIDTRRAELEAARVRQQQQLAQLEKDRKARREVVARLDRSFEDRRSREKALGRDAKGLEQLLEKLRAAAARAEAQRRAAAAAKAEREAREAREAAAAGGTVTPSPRPSPVVATGPAVGGAGWPLAGNLLAGYRAKLPDGRASDGLLIGAAAGTPVTAVADGTVVYSEWMSGFGLILIIDHGNGYMSLYAHNDALLRDAGDAVKRGDRVATVGSSGGHGRPALYFELRRNGEPVDPGSWLRR</sequence>